<keyword evidence="2" id="KW-0238">DNA-binding</keyword>
<dbReference type="InterPro" id="IPR023187">
    <property type="entry name" value="Tscrpt_reg_MarR-type_CS"/>
</dbReference>
<evidence type="ECO:0000256" key="2">
    <source>
        <dbReference type="ARBA" id="ARBA00023125"/>
    </source>
</evidence>
<dbReference type="PROSITE" id="PS50995">
    <property type="entry name" value="HTH_MARR_2"/>
    <property type="match status" value="1"/>
</dbReference>
<dbReference type="InterPro" id="IPR000835">
    <property type="entry name" value="HTH_MarR-typ"/>
</dbReference>
<organism evidence="5 6">
    <name type="scientific">Maritimibacter dapengensis</name>
    <dbReference type="NCBI Taxonomy" id="2836868"/>
    <lineage>
        <taxon>Bacteria</taxon>
        <taxon>Pseudomonadati</taxon>
        <taxon>Pseudomonadota</taxon>
        <taxon>Alphaproteobacteria</taxon>
        <taxon>Rhodobacterales</taxon>
        <taxon>Roseobacteraceae</taxon>
        <taxon>Maritimibacter</taxon>
    </lineage>
</organism>
<dbReference type="PANTHER" id="PTHR42756:SF1">
    <property type="entry name" value="TRANSCRIPTIONAL REPRESSOR OF EMRAB OPERON"/>
    <property type="match status" value="1"/>
</dbReference>
<dbReference type="Pfam" id="PF12802">
    <property type="entry name" value="MarR_2"/>
    <property type="match status" value="1"/>
</dbReference>
<dbReference type="SMART" id="SM00347">
    <property type="entry name" value="HTH_MARR"/>
    <property type="match status" value="1"/>
</dbReference>
<proteinExistence type="predicted"/>
<evidence type="ECO:0000256" key="1">
    <source>
        <dbReference type="ARBA" id="ARBA00023015"/>
    </source>
</evidence>
<reference evidence="5 6" key="1">
    <citation type="submission" date="2021-05" db="EMBL/GenBank/DDBJ databases">
        <title>Culturable bacteria isolated from Daya Bay.</title>
        <authorList>
            <person name="Zheng W."/>
            <person name="Yu S."/>
            <person name="Huang Y."/>
        </authorList>
    </citation>
    <scope>NUCLEOTIDE SEQUENCE [LARGE SCALE GENOMIC DNA]</scope>
    <source>
        <strain evidence="5 6">DP4N28-5</strain>
    </source>
</reference>
<keyword evidence="3" id="KW-0804">Transcription</keyword>
<evidence type="ECO:0000256" key="3">
    <source>
        <dbReference type="ARBA" id="ARBA00023163"/>
    </source>
</evidence>
<dbReference type="Proteomes" id="UP000756530">
    <property type="component" value="Unassembled WGS sequence"/>
</dbReference>
<keyword evidence="1" id="KW-0805">Transcription regulation</keyword>
<gene>
    <name evidence="5" type="ORF">KJP28_15450</name>
</gene>
<name>A0ABS6T513_9RHOB</name>
<protein>
    <submittedName>
        <fullName evidence="5">MarR family winged helix-turn-helix transcriptional regulator</fullName>
    </submittedName>
</protein>
<dbReference type="PROSITE" id="PS01117">
    <property type="entry name" value="HTH_MARR_1"/>
    <property type="match status" value="1"/>
</dbReference>
<accession>A0ABS6T513</accession>
<comment type="caution">
    <text evidence="5">The sequence shown here is derived from an EMBL/GenBank/DDBJ whole genome shotgun (WGS) entry which is preliminary data.</text>
</comment>
<keyword evidence="6" id="KW-1185">Reference proteome</keyword>
<evidence type="ECO:0000259" key="4">
    <source>
        <dbReference type="PROSITE" id="PS50995"/>
    </source>
</evidence>
<sequence length="150" mass="16194">MGQLAHDLPFRLRTLQALLRPDGQALIDALGIEMGEVGVLSVIGQNPGISQNDVATAVVLKKSAVTKIVSGLEERGLVARQRVSQDRRVNALTLTTDGAALLDRIRAATRDLNDHLFEGIPDEKRLAFFDIIDKVSDRLSRGNGTRGNAA</sequence>
<feature type="domain" description="HTH marR-type" evidence="4">
    <location>
        <begin position="1"/>
        <end position="137"/>
    </location>
</feature>
<dbReference type="PANTHER" id="PTHR42756">
    <property type="entry name" value="TRANSCRIPTIONAL REGULATOR, MARR"/>
    <property type="match status" value="1"/>
</dbReference>
<evidence type="ECO:0000313" key="6">
    <source>
        <dbReference type="Proteomes" id="UP000756530"/>
    </source>
</evidence>
<evidence type="ECO:0000313" key="5">
    <source>
        <dbReference type="EMBL" id="MBV7380320.1"/>
    </source>
</evidence>
<dbReference type="RefSeq" id="WP_218393531.1">
    <property type="nucleotide sequence ID" value="NZ_JAHUZE010000004.1"/>
</dbReference>
<dbReference type="EMBL" id="JAHUZE010000004">
    <property type="protein sequence ID" value="MBV7380320.1"/>
    <property type="molecule type" value="Genomic_DNA"/>
</dbReference>